<sequence>MTENIILRTLPQNDFNSSISRDAHTFLETKYKVLFENTSDAIIIYENSKLSDCNEAAFKLLRYSSKEKFLSCSFLDFTPEFQLNGLSSLEMAQNVIKIAFLNGSHHFDALLKRNDGSIFPAEILLTARIFESSKLLFIVVRDISQRKQFLEELKISEKRFRLLFEESPLGIAYHQMIYDENQNPIDYIFLDYNKRFAEMTGLGDDIAGKTIMELIPDFQNRKPLVFENYKVVVKTGKTLQFESFHEESQTWFDVTAYSPRKGFFVSLLKDITDRKEVEIALNVSEAKHRAIYDSSHDAIMILVPNKGFIEANIGTLKLFGIQQQSEFVGKTPADFSPKFQPDGQLSSVKADQMIQIALDTGSHFFEWVHQRTTGENFQATVLLNRMEIQGNVYVQARVHDISFIKNSEAERERLNAIIESTTDLISTSDAMQNLTFMNSAGLALLGIEKKSDLSKMKIENIHPKWAFEKISREGIPKAIKNGVWRGETALISQNLIEIPVSQVIMTHCDDSGKVNFFSTIMRDISERKRIEEKNKQMEEELWKNQKMESIGFLAAGIAHDFNNFLTTILGNISLARSEDSALTPELREILEEVENASQRAKELTNQLLLFAKGDAPTKKLTTIQDLIIETCNFTLRGLSVKPTYDIAPDLWKINVDAGQISQVINNLVLNAYQSFEISNNMENAVILIKACNITDASKLNSSLNFQKSIQITVQDNGRGISPDVVPRIFDPYFTTKETGSGLGLSVCYSIVKKHGGHIEVESKIDEGSSFTIYLPVH</sequence>
<dbReference type="InterPro" id="IPR003661">
    <property type="entry name" value="HisK_dim/P_dom"/>
</dbReference>
<dbReference type="SMART" id="SM00387">
    <property type="entry name" value="HATPase_c"/>
    <property type="match status" value="1"/>
</dbReference>
<keyword evidence="7" id="KW-0175">Coiled coil</keyword>
<dbReference type="EMBL" id="CP104013">
    <property type="protein sequence ID" value="UYP46697.1"/>
    <property type="molecule type" value="Genomic_DNA"/>
</dbReference>
<dbReference type="EC" id="2.7.-.-" evidence="10"/>
<evidence type="ECO:0000259" key="8">
    <source>
        <dbReference type="PROSITE" id="PS50109"/>
    </source>
</evidence>
<evidence type="ECO:0000256" key="5">
    <source>
        <dbReference type="ARBA" id="ARBA00022840"/>
    </source>
</evidence>
<dbReference type="InterPro" id="IPR036890">
    <property type="entry name" value="HATPase_C_sf"/>
</dbReference>
<dbReference type="NCBIfam" id="TIGR00229">
    <property type="entry name" value="sensory_box"/>
    <property type="match status" value="4"/>
</dbReference>
<dbReference type="Gene3D" id="1.10.287.130">
    <property type="match status" value="1"/>
</dbReference>
<dbReference type="PRINTS" id="PR00344">
    <property type="entry name" value="BCTRLSENSOR"/>
</dbReference>
<reference evidence="10" key="1">
    <citation type="submission" date="2022-09" db="EMBL/GenBank/DDBJ databases">
        <title>Actin cytoskeleton and complex cell architecture in an #Asgard archaeon.</title>
        <authorList>
            <person name="Ponce Toledo R.I."/>
            <person name="Schleper C."/>
            <person name="Rodrigues Oliveira T."/>
            <person name="Wollweber F."/>
            <person name="Xu J."/>
            <person name="Rittmann S."/>
            <person name="Klingl A."/>
            <person name="Pilhofer M."/>
        </authorList>
    </citation>
    <scope>NUCLEOTIDE SEQUENCE</scope>
    <source>
        <strain evidence="10">B-35</strain>
    </source>
</reference>
<keyword evidence="11" id="KW-1185">Reference proteome</keyword>
<dbReference type="Proteomes" id="UP001208689">
    <property type="component" value="Chromosome"/>
</dbReference>
<dbReference type="CDD" id="cd00130">
    <property type="entry name" value="PAS"/>
    <property type="match status" value="1"/>
</dbReference>
<feature type="domain" description="Histidine kinase" evidence="8">
    <location>
        <begin position="556"/>
        <end position="777"/>
    </location>
</feature>
<evidence type="ECO:0000313" key="11">
    <source>
        <dbReference type="Proteomes" id="UP001208689"/>
    </source>
</evidence>
<evidence type="ECO:0000256" key="3">
    <source>
        <dbReference type="ARBA" id="ARBA00022741"/>
    </source>
</evidence>
<dbReference type="Pfam" id="PF13426">
    <property type="entry name" value="PAS_9"/>
    <property type="match status" value="2"/>
</dbReference>
<dbReference type="GO" id="GO:0016740">
    <property type="term" value="F:transferase activity"/>
    <property type="evidence" value="ECO:0007669"/>
    <property type="project" value="UniProtKB-KW"/>
</dbReference>
<keyword evidence="4" id="KW-0418">Kinase</keyword>
<dbReference type="PANTHER" id="PTHR43065">
    <property type="entry name" value="SENSOR HISTIDINE KINASE"/>
    <property type="match status" value="1"/>
</dbReference>
<dbReference type="SUPFAM" id="SSF47384">
    <property type="entry name" value="Homodimeric domain of signal transducing histidine kinase"/>
    <property type="match status" value="1"/>
</dbReference>
<keyword evidence="3" id="KW-0547">Nucleotide-binding</keyword>
<proteinExistence type="predicted"/>
<evidence type="ECO:0000256" key="1">
    <source>
        <dbReference type="ARBA" id="ARBA00022553"/>
    </source>
</evidence>
<dbReference type="CDD" id="cd00082">
    <property type="entry name" value="HisKA"/>
    <property type="match status" value="1"/>
</dbReference>
<feature type="domain" description="PAS" evidence="9">
    <location>
        <begin position="410"/>
        <end position="464"/>
    </location>
</feature>
<dbReference type="SMART" id="SM00388">
    <property type="entry name" value="HisKA"/>
    <property type="match status" value="1"/>
</dbReference>
<keyword evidence="5" id="KW-0067">ATP-binding</keyword>
<evidence type="ECO:0000256" key="7">
    <source>
        <dbReference type="SAM" id="Coils"/>
    </source>
</evidence>
<keyword evidence="1" id="KW-0597">Phosphoprotein</keyword>
<keyword evidence="6" id="KW-0902">Two-component regulatory system</keyword>
<dbReference type="InterPro" id="IPR035965">
    <property type="entry name" value="PAS-like_dom_sf"/>
</dbReference>
<dbReference type="PROSITE" id="PS50109">
    <property type="entry name" value="HIS_KIN"/>
    <property type="match status" value="1"/>
</dbReference>
<gene>
    <name evidence="10" type="ORF">NEF87_002982</name>
</gene>
<evidence type="ECO:0000256" key="2">
    <source>
        <dbReference type="ARBA" id="ARBA00022679"/>
    </source>
</evidence>
<dbReference type="Pfam" id="PF00512">
    <property type="entry name" value="HisKA"/>
    <property type="match status" value="1"/>
</dbReference>
<dbReference type="PANTHER" id="PTHR43065:SF10">
    <property type="entry name" value="PEROXIDE STRESS-ACTIVATED HISTIDINE KINASE MAK3"/>
    <property type="match status" value="1"/>
</dbReference>
<dbReference type="InterPro" id="IPR000014">
    <property type="entry name" value="PAS"/>
</dbReference>
<evidence type="ECO:0000256" key="6">
    <source>
        <dbReference type="ARBA" id="ARBA00023012"/>
    </source>
</evidence>
<dbReference type="Pfam" id="PF02518">
    <property type="entry name" value="HATPase_c"/>
    <property type="match status" value="1"/>
</dbReference>
<dbReference type="InterPro" id="IPR005467">
    <property type="entry name" value="His_kinase_dom"/>
</dbReference>
<dbReference type="SMART" id="SM00091">
    <property type="entry name" value="PAS"/>
    <property type="match status" value="4"/>
</dbReference>
<feature type="coiled-coil region" evidence="7">
    <location>
        <begin position="520"/>
        <end position="547"/>
    </location>
</feature>
<organism evidence="10 11">
    <name type="scientific">Candidatus Lokiarchaeum ossiferum</name>
    <dbReference type="NCBI Taxonomy" id="2951803"/>
    <lineage>
        <taxon>Archaea</taxon>
        <taxon>Promethearchaeati</taxon>
        <taxon>Promethearchaeota</taxon>
        <taxon>Promethearchaeia</taxon>
        <taxon>Promethearchaeales</taxon>
        <taxon>Promethearchaeaceae</taxon>
        <taxon>Candidatus Lokiarchaeum</taxon>
    </lineage>
</organism>
<dbReference type="InterPro" id="IPR036097">
    <property type="entry name" value="HisK_dim/P_sf"/>
</dbReference>
<name>A0ABY6HT55_9ARCH</name>
<dbReference type="Pfam" id="PF13188">
    <property type="entry name" value="PAS_8"/>
    <property type="match status" value="2"/>
</dbReference>
<accession>A0ABY6HT55</accession>
<dbReference type="Gene3D" id="3.30.450.20">
    <property type="entry name" value="PAS domain"/>
    <property type="match status" value="4"/>
</dbReference>
<protein>
    <submittedName>
        <fullName evidence="10">Adaptive-response sensory-kinase SasA</fullName>
        <ecNumber evidence="10">2.7.-.-</ecNumber>
    </submittedName>
</protein>
<evidence type="ECO:0000313" key="10">
    <source>
        <dbReference type="EMBL" id="UYP46697.1"/>
    </source>
</evidence>
<keyword evidence="2 10" id="KW-0808">Transferase</keyword>
<dbReference type="Gene3D" id="3.30.565.10">
    <property type="entry name" value="Histidine kinase-like ATPase, C-terminal domain"/>
    <property type="match status" value="1"/>
</dbReference>
<evidence type="ECO:0000259" key="9">
    <source>
        <dbReference type="PROSITE" id="PS50112"/>
    </source>
</evidence>
<dbReference type="SUPFAM" id="SSF55785">
    <property type="entry name" value="PYP-like sensor domain (PAS domain)"/>
    <property type="match status" value="4"/>
</dbReference>
<dbReference type="PROSITE" id="PS50112">
    <property type="entry name" value="PAS"/>
    <property type="match status" value="1"/>
</dbReference>
<dbReference type="InterPro" id="IPR003594">
    <property type="entry name" value="HATPase_dom"/>
</dbReference>
<evidence type="ECO:0000256" key="4">
    <source>
        <dbReference type="ARBA" id="ARBA00022777"/>
    </source>
</evidence>
<dbReference type="SUPFAM" id="SSF55874">
    <property type="entry name" value="ATPase domain of HSP90 chaperone/DNA topoisomerase II/histidine kinase"/>
    <property type="match status" value="1"/>
</dbReference>
<dbReference type="InterPro" id="IPR004358">
    <property type="entry name" value="Sig_transdc_His_kin-like_C"/>
</dbReference>